<dbReference type="HOGENOM" id="CLU_2027484_0_0_1"/>
<evidence type="ECO:0000313" key="1">
    <source>
        <dbReference type="EMBL" id="CAP81217.1"/>
    </source>
</evidence>
<gene>
    <name evidence="1" type="ORF">Pc12g15900</name>
    <name evidence="1" type="ORF">PCH_Pc12g15900</name>
</gene>
<accession>B6GYE3</accession>
<organism evidence="1 2">
    <name type="scientific">Penicillium rubens (strain ATCC 28089 / DSM 1075 / NRRL 1951 / Wisconsin 54-1255)</name>
    <name type="common">Penicillium chrysogenum</name>
    <dbReference type="NCBI Taxonomy" id="500485"/>
    <lineage>
        <taxon>Eukaryota</taxon>
        <taxon>Fungi</taxon>
        <taxon>Dikarya</taxon>
        <taxon>Ascomycota</taxon>
        <taxon>Pezizomycotina</taxon>
        <taxon>Eurotiomycetes</taxon>
        <taxon>Eurotiomycetidae</taxon>
        <taxon>Eurotiales</taxon>
        <taxon>Aspergillaceae</taxon>
        <taxon>Penicillium</taxon>
        <taxon>Penicillium chrysogenum species complex</taxon>
    </lineage>
</organism>
<evidence type="ECO:0000313" key="2">
    <source>
        <dbReference type="Proteomes" id="UP000000724"/>
    </source>
</evidence>
<name>B6GYE3_PENRW</name>
<dbReference type="VEuPathDB" id="FungiDB:PCH_Pc12g15900"/>
<dbReference type="EMBL" id="AM920427">
    <property type="protein sequence ID" value="CAP81217.1"/>
    <property type="molecule type" value="Genomic_DNA"/>
</dbReference>
<keyword evidence="2" id="KW-1185">Reference proteome</keyword>
<dbReference type="AlphaFoldDB" id="B6GYE3"/>
<dbReference type="Proteomes" id="UP000000724">
    <property type="component" value="Contig Pc00c12"/>
</dbReference>
<sequence length="122" mass="13515">MSPNSTSGNTRLLPSEAKKERELVWRYACKHSPVVTGSANKCLHTRHGIGPHYMISKDDDTGLNAGLDLRMLTPHSVLWISVSEDRAERRKEPGVRIEELEGKNYTALASTTARTKGMGARI</sequence>
<protein>
    <submittedName>
        <fullName evidence="1">Uncharacterized protein</fullName>
    </submittedName>
</protein>
<proteinExistence type="predicted"/>
<reference evidence="1 2" key="1">
    <citation type="journal article" date="2008" name="Nat. Biotechnol.">
        <title>Genome sequencing and analysis of the filamentous fungus Penicillium chrysogenum.</title>
        <authorList>
            <person name="van den Berg M.A."/>
            <person name="Albang R."/>
            <person name="Albermann K."/>
            <person name="Badger J.H."/>
            <person name="Daran J.-M."/>
            <person name="Driessen A.J.M."/>
            <person name="Garcia-Estrada C."/>
            <person name="Fedorova N.D."/>
            <person name="Harris D.M."/>
            <person name="Heijne W.H.M."/>
            <person name="Joardar V.S."/>
            <person name="Kiel J.A.K.W."/>
            <person name="Kovalchuk A."/>
            <person name="Martin J.F."/>
            <person name="Nierman W.C."/>
            <person name="Nijland J.G."/>
            <person name="Pronk J.T."/>
            <person name="Roubos J.A."/>
            <person name="van der Klei I.J."/>
            <person name="van Peij N.N.M.E."/>
            <person name="Veenhuis M."/>
            <person name="von Doehren H."/>
            <person name="Wagner C."/>
            <person name="Wortman J.R."/>
            <person name="Bovenberg R.A.L."/>
        </authorList>
    </citation>
    <scope>NUCLEOTIDE SEQUENCE [LARGE SCALE GENOMIC DNA]</scope>
    <source>
        <strain evidence="2">ATCC 28089 / DSM 1075 / NRRL 1951 / Wisconsin 54-1255</strain>
    </source>
</reference>